<organism evidence="2 3">
    <name type="scientific">Champsocephalus gunnari</name>
    <name type="common">Mackerel icefish</name>
    <dbReference type="NCBI Taxonomy" id="52237"/>
    <lineage>
        <taxon>Eukaryota</taxon>
        <taxon>Metazoa</taxon>
        <taxon>Chordata</taxon>
        <taxon>Craniata</taxon>
        <taxon>Vertebrata</taxon>
        <taxon>Euteleostomi</taxon>
        <taxon>Actinopterygii</taxon>
        <taxon>Neopterygii</taxon>
        <taxon>Teleostei</taxon>
        <taxon>Neoteleostei</taxon>
        <taxon>Acanthomorphata</taxon>
        <taxon>Eupercaria</taxon>
        <taxon>Perciformes</taxon>
        <taxon>Notothenioidei</taxon>
        <taxon>Channichthyidae</taxon>
        <taxon>Champsocephalus</taxon>
    </lineage>
</organism>
<keyword evidence="3" id="KW-1185">Reference proteome</keyword>
<sequence length="103" mass="10914">MQMEDGGIFSGHSKHCTLHLQCSGARSTVIGHRIGDREGPSIHHCPPLHSSLSAPSNANSDQSLPHFPFSPPSAFAPPSSTSVPLLLPLLPLLPLLIKVGPRQ</sequence>
<evidence type="ECO:0000313" key="3">
    <source>
        <dbReference type="Proteomes" id="UP001331515"/>
    </source>
</evidence>
<feature type="region of interest" description="Disordered" evidence="1">
    <location>
        <begin position="33"/>
        <end position="67"/>
    </location>
</feature>
<name>A0AAN8GZ49_CHAGU</name>
<proteinExistence type="predicted"/>
<accession>A0AAN8GZ49</accession>
<comment type="caution">
    <text evidence="2">The sequence shown here is derived from an EMBL/GenBank/DDBJ whole genome shotgun (WGS) entry which is preliminary data.</text>
</comment>
<gene>
    <name evidence="2" type="ORF">CgunFtcFv8_009538</name>
</gene>
<feature type="compositionally biased region" description="Polar residues" evidence="1">
    <location>
        <begin position="50"/>
        <end position="62"/>
    </location>
</feature>
<dbReference type="EMBL" id="JAURVH010001534">
    <property type="protein sequence ID" value="KAK5895882.1"/>
    <property type="molecule type" value="Genomic_DNA"/>
</dbReference>
<dbReference type="Proteomes" id="UP001331515">
    <property type="component" value="Unassembled WGS sequence"/>
</dbReference>
<reference evidence="2 3" key="1">
    <citation type="journal article" date="2023" name="Mol. Biol. Evol.">
        <title>Genomics of Secondarily Temperate Adaptation in the Only Non-Antarctic Icefish.</title>
        <authorList>
            <person name="Rivera-Colon A.G."/>
            <person name="Rayamajhi N."/>
            <person name="Minhas B.F."/>
            <person name="Madrigal G."/>
            <person name="Bilyk K.T."/>
            <person name="Yoon V."/>
            <person name="Hune M."/>
            <person name="Gregory S."/>
            <person name="Cheng C.H.C."/>
            <person name="Catchen J.M."/>
        </authorList>
    </citation>
    <scope>NUCLEOTIDE SEQUENCE [LARGE SCALE GENOMIC DNA]</scope>
    <source>
        <tissue evidence="2">White muscle</tissue>
    </source>
</reference>
<evidence type="ECO:0000313" key="2">
    <source>
        <dbReference type="EMBL" id="KAK5895882.1"/>
    </source>
</evidence>
<dbReference type="AlphaFoldDB" id="A0AAN8GZ49"/>
<evidence type="ECO:0000256" key="1">
    <source>
        <dbReference type="SAM" id="MobiDB-lite"/>
    </source>
</evidence>
<protein>
    <submittedName>
        <fullName evidence="2">Uncharacterized protein</fullName>
    </submittedName>
</protein>